<evidence type="ECO:0008006" key="4">
    <source>
        <dbReference type="Google" id="ProtNLM"/>
    </source>
</evidence>
<evidence type="ECO:0000256" key="1">
    <source>
        <dbReference type="SAM" id="SignalP"/>
    </source>
</evidence>
<keyword evidence="1" id="KW-0732">Signal</keyword>
<accession>A0A835CKF2</accession>
<comment type="caution">
    <text evidence="2">The sequence shown here is derived from an EMBL/GenBank/DDBJ whole genome shotgun (WGS) entry which is preliminary data.</text>
</comment>
<name>A0A835CKF2_APHGI</name>
<reference evidence="2 3" key="1">
    <citation type="submission" date="2020-08" db="EMBL/GenBank/DDBJ databases">
        <title>Aphidius gifuensis genome sequencing and assembly.</title>
        <authorList>
            <person name="Du Z."/>
        </authorList>
    </citation>
    <scope>NUCLEOTIDE SEQUENCE [LARGE SCALE GENOMIC DNA]</scope>
    <source>
        <strain evidence="2">YNYX2018</strain>
        <tissue evidence="2">Adults</tissue>
    </source>
</reference>
<organism evidence="2 3">
    <name type="scientific">Aphidius gifuensis</name>
    <name type="common">Parasitoid wasp</name>
    <dbReference type="NCBI Taxonomy" id="684658"/>
    <lineage>
        <taxon>Eukaryota</taxon>
        <taxon>Metazoa</taxon>
        <taxon>Ecdysozoa</taxon>
        <taxon>Arthropoda</taxon>
        <taxon>Hexapoda</taxon>
        <taxon>Insecta</taxon>
        <taxon>Pterygota</taxon>
        <taxon>Neoptera</taxon>
        <taxon>Endopterygota</taxon>
        <taxon>Hymenoptera</taxon>
        <taxon>Apocrita</taxon>
        <taxon>Ichneumonoidea</taxon>
        <taxon>Braconidae</taxon>
        <taxon>Aphidiinae</taxon>
        <taxon>Aphidius</taxon>
    </lineage>
</organism>
<sequence length="261" mass="29415">MNYIIGIFILGQALICLSQSDEDELPCGLDKRTLKRARGKLNLGTINLPILRCLCKLKIKNNASESDSDNDGVDLNSVNCDGVANPDPSKKIDYTIKITRGFVDVNENPGEINSYIFIPKIDDYYGNYTSKIIKKMEKDDCLYFKSGTMEYGDSKYLINIRKDKSVEQICDEFDEGTDQYNFLKIIKYVLAGGNDCPIEKDTVCSMKKDYDPMTISVNDPWACGETSVVIDLRDKPDTENSGILGEWIWEVEGDCVEQSKN</sequence>
<dbReference type="EMBL" id="JACMRX010000006">
    <property type="protein sequence ID" value="KAF7987749.1"/>
    <property type="molecule type" value="Genomic_DNA"/>
</dbReference>
<feature type="signal peptide" evidence="1">
    <location>
        <begin position="1"/>
        <end position="20"/>
    </location>
</feature>
<protein>
    <recommendedName>
        <fullName evidence="4">Venom protein</fullName>
    </recommendedName>
</protein>
<evidence type="ECO:0000313" key="3">
    <source>
        <dbReference type="Proteomes" id="UP000639338"/>
    </source>
</evidence>
<dbReference type="Proteomes" id="UP000639338">
    <property type="component" value="Unassembled WGS sequence"/>
</dbReference>
<evidence type="ECO:0000313" key="2">
    <source>
        <dbReference type="EMBL" id="KAF7987749.1"/>
    </source>
</evidence>
<feature type="chain" id="PRO_5032528511" description="Venom protein" evidence="1">
    <location>
        <begin position="21"/>
        <end position="261"/>
    </location>
</feature>
<dbReference type="AlphaFoldDB" id="A0A835CKF2"/>
<gene>
    <name evidence="2" type="ORF">HCN44_003612</name>
</gene>
<keyword evidence="3" id="KW-1185">Reference proteome</keyword>
<proteinExistence type="predicted"/>